<dbReference type="RefSeq" id="WP_230731054.1">
    <property type="nucleotide sequence ID" value="NZ_JAJNDB010000001.1"/>
</dbReference>
<sequence>MARRRSTKNSVELGGEHGSGDEGVVVLSRKAAKQAAKAEKETAKAARSDKKATKKAEKAADAELAEKAGKDEPLTSATVKRWIGIAKIVVPVAAPIVYQAVGEARSRVDDYRARRLGVAPDELSTFSGRGTALYARCHNLANSVRELGNRRPDDAEVRTFSTDARTRLSDLEAAVRSAEQMPSARRRRAHLAVASELDRLESRLLGLWGLDAPGGRAPGEAAPGR</sequence>
<evidence type="ECO:0000256" key="1">
    <source>
        <dbReference type="SAM" id="MobiDB-lite"/>
    </source>
</evidence>
<comment type="caution">
    <text evidence="2">The sequence shown here is derived from an EMBL/GenBank/DDBJ whole genome shotgun (WGS) entry which is preliminary data.</text>
</comment>
<proteinExistence type="predicted"/>
<feature type="region of interest" description="Disordered" evidence="1">
    <location>
        <begin position="1"/>
        <end position="69"/>
    </location>
</feature>
<reference evidence="2 3" key="1">
    <citation type="submission" date="2021-11" db="EMBL/GenBank/DDBJ databases">
        <title>Draft genome sequence of Actinomycetospora sp. SF1 isolated from the rhizosphere soil.</title>
        <authorList>
            <person name="Duangmal K."/>
            <person name="Chantavorakit T."/>
        </authorList>
    </citation>
    <scope>NUCLEOTIDE SEQUENCE [LARGE SCALE GENOMIC DNA]</scope>
    <source>
        <strain evidence="2 3">TBRC 5722</strain>
    </source>
</reference>
<dbReference type="InterPro" id="IPR045522">
    <property type="entry name" value="DUF6474"/>
</dbReference>
<feature type="compositionally biased region" description="Basic and acidic residues" evidence="1">
    <location>
        <begin position="36"/>
        <end position="69"/>
    </location>
</feature>
<dbReference type="Pfam" id="PF20079">
    <property type="entry name" value="DUF6474"/>
    <property type="match status" value="1"/>
</dbReference>
<evidence type="ECO:0000313" key="3">
    <source>
        <dbReference type="Proteomes" id="UP001199469"/>
    </source>
</evidence>
<evidence type="ECO:0000313" key="2">
    <source>
        <dbReference type="EMBL" id="MCD2193239.1"/>
    </source>
</evidence>
<name>A0ABS8P870_9PSEU</name>
<keyword evidence="3" id="KW-1185">Reference proteome</keyword>
<gene>
    <name evidence="2" type="ORF">LQ327_07550</name>
</gene>
<dbReference type="Proteomes" id="UP001199469">
    <property type="component" value="Unassembled WGS sequence"/>
</dbReference>
<protein>
    <submittedName>
        <fullName evidence="2">DUF6474 family protein</fullName>
    </submittedName>
</protein>
<dbReference type="EMBL" id="JAJNDB010000001">
    <property type="protein sequence ID" value="MCD2193239.1"/>
    <property type="molecule type" value="Genomic_DNA"/>
</dbReference>
<accession>A0ABS8P870</accession>
<organism evidence="2 3">
    <name type="scientific">Actinomycetospora endophytica</name>
    <dbReference type="NCBI Taxonomy" id="2291215"/>
    <lineage>
        <taxon>Bacteria</taxon>
        <taxon>Bacillati</taxon>
        <taxon>Actinomycetota</taxon>
        <taxon>Actinomycetes</taxon>
        <taxon>Pseudonocardiales</taxon>
        <taxon>Pseudonocardiaceae</taxon>
        <taxon>Actinomycetospora</taxon>
    </lineage>
</organism>